<evidence type="ECO:0000256" key="4">
    <source>
        <dbReference type="ARBA" id="ARBA00022692"/>
    </source>
</evidence>
<evidence type="ECO:0000256" key="7">
    <source>
        <dbReference type="ARBA" id="ARBA00023237"/>
    </source>
</evidence>
<evidence type="ECO:0000256" key="1">
    <source>
        <dbReference type="ARBA" id="ARBA00004571"/>
    </source>
</evidence>
<keyword evidence="10" id="KW-1185">Reference proteome</keyword>
<keyword evidence="3" id="KW-1134">Transmembrane beta strand</keyword>
<dbReference type="PANTHER" id="PTHR35093">
    <property type="entry name" value="OUTER MEMBRANE PROTEIN NMB0088-RELATED"/>
    <property type="match status" value="1"/>
</dbReference>
<dbReference type="Proteomes" id="UP001239019">
    <property type="component" value="Unassembled WGS sequence"/>
</dbReference>
<feature type="signal peptide" evidence="8">
    <location>
        <begin position="1"/>
        <end position="27"/>
    </location>
</feature>
<comment type="similarity">
    <text evidence="2">Belongs to the OmpP1/FadL family.</text>
</comment>
<organism evidence="9 10">
    <name type="scientific">Natronospira bacteriovora</name>
    <dbReference type="NCBI Taxonomy" id="3069753"/>
    <lineage>
        <taxon>Bacteria</taxon>
        <taxon>Pseudomonadati</taxon>
        <taxon>Pseudomonadota</taxon>
        <taxon>Gammaproteobacteria</taxon>
        <taxon>Natronospirales</taxon>
        <taxon>Natronospiraceae</taxon>
        <taxon>Natronospira</taxon>
    </lineage>
</organism>
<sequence>MIHKNAKRRSAAVLLGAAMAVPMTASGAGFSLIEQGVRGLGNAYAGGAAVADDASTIYFNPAGMTRLDRREWTGGVSVIDLRGDFTKESATDAIGQPLSGGEGGNIGHGASPVPNLYYHTKINDTTHFGLGIGAPFGLATDYEEDSIFRYQARLSEVAIVNINPSMAWKVHDNWSVGVGLNIQYMQVELSNAVDFGAVCFSQVDPTTCSALGLTPQNADGSAVIEGSGMGYGFNIGVLGEHENTRVGIHFRSQVKHDLTGDARFEGRPAIFADPTAEHNPFDNSRVDASFRAPYSLSMSFAHDMTDRFTLLGDATYMGWSSFDELRVEYRNPAQPDTVEAQNYKNDMRYGLGFNFTHSDRWILRGGIAYDESPVRTEHRTARLPDDDRTWFSLGATYRHSANSEFDFAFTHLMLDDEIPLDHTGSQGDRIVGTYEVSANIVGIQWRYLFD</sequence>
<keyword evidence="6" id="KW-0472">Membrane</keyword>
<dbReference type="InterPro" id="IPR005017">
    <property type="entry name" value="OMPP1/FadL/TodX"/>
</dbReference>
<protein>
    <submittedName>
        <fullName evidence="9">Outer membrane protein transport protein</fullName>
    </submittedName>
</protein>
<keyword evidence="4" id="KW-0812">Transmembrane</keyword>
<evidence type="ECO:0000256" key="3">
    <source>
        <dbReference type="ARBA" id="ARBA00022452"/>
    </source>
</evidence>
<dbReference type="Gene3D" id="2.40.160.60">
    <property type="entry name" value="Outer membrane protein transport protein (OMPP1/FadL/TodX)"/>
    <property type="match status" value="1"/>
</dbReference>
<proteinExistence type="inferred from homology"/>
<name>A0ABU0W609_9GAMM</name>
<dbReference type="PANTHER" id="PTHR35093:SF3">
    <property type="entry name" value="LONG-CHAIN FATTY ACID TRANSPORT PROTEIN"/>
    <property type="match status" value="1"/>
</dbReference>
<evidence type="ECO:0000256" key="5">
    <source>
        <dbReference type="ARBA" id="ARBA00022729"/>
    </source>
</evidence>
<evidence type="ECO:0000256" key="6">
    <source>
        <dbReference type="ARBA" id="ARBA00023136"/>
    </source>
</evidence>
<evidence type="ECO:0000256" key="8">
    <source>
        <dbReference type="SAM" id="SignalP"/>
    </source>
</evidence>
<reference evidence="9 10" key="1">
    <citation type="submission" date="2023-08" db="EMBL/GenBank/DDBJ databases">
        <title>Whole-genome sequencing of halo(alkali)philic microorganisms from hypersaline lakes.</title>
        <authorList>
            <person name="Sorokin D.Y."/>
            <person name="Abbas B."/>
            <person name="Merkel A.Y."/>
        </authorList>
    </citation>
    <scope>NUCLEOTIDE SEQUENCE [LARGE SCALE GENOMIC DNA]</scope>
    <source>
        <strain evidence="9 10">AB-CW4</strain>
    </source>
</reference>
<comment type="subcellular location">
    <subcellularLocation>
        <location evidence="1">Cell outer membrane</location>
        <topology evidence="1">Multi-pass membrane protein</topology>
    </subcellularLocation>
</comment>
<dbReference type="EMBL" id="JAVDDT010000001">
    <property type="protein sequence ID" value="MDQ2068430.1"/>
    <property type="molecule type" value="Genomic_DNA"/>
</dbReference>
<evidence type="ECO:0000256" key="2">
    <source>
        <dbReference type="ARBA" id="ARBA00008163"/>
    </source>
</evidence>
<keyword evidence="7" id="KW-0998">Cell outer membrane</keyword>
<comment type="caution">
    <text evidence="9">The sequence shown here is derived from an EMBL/GenBank/DDBJ whole genome shotgun (WGS) entry which is preliminary data.</text>
</comment>
<evidence type="ECO:0000313" key="10">
    <source>
        <dbReference type="Proteomes" id="UP001239019"/>
    </source>
</evidence>
<gene>
    <name evidence="9" type="ORF">RBH19_00910</name>
</gene>
<dbReference type="Pfam" id="PF03349">
    <property type="entry name" value="Toluene_X"/>
    <property type="match status" value="1"/>
</dbReference>
<feature type="chain" id="PRO_5045095352" evidence="8">
    <location>
        <begin position="28"/>
        <end position="450"/>
    </location>
</feature>
<keyword evidence="5 8" id="KW-0732">Signal</keyword>
<evidence type="ECO:0000313" key="9">
    <source>
        <dbReference type="EMBL" id="MDQ2068430.1"/>
    </source>
</evidence>
<accession>A0ABU0W609</accession>
<dbReference type="RefSeq" id="WP_306726921.1">
    <property type="nucleotide sequence ID" value="NZ_JAVDDT010000001.1"/>
</dbReference>
<dbReference type="SUPFAM" id="SSF56935">
    <property type="entry name" value="Porins"/>
    <property type="match status" value="1"/>
</dbReference>